<keyword evidence="3" id="KW-1185">Reference proteome</keyword>
<evidence type="ECO:0000313" key="2">
    <source>
        <dbReference type="EMBL" id="SEV81990.1"/>
    </source>
</evidence>
<sequence>MSDDNSRGLEGPDRRDVSTDSIVRAYGSGSDAVRPAFRVRLATIDATARTLLATVRQAARDGDLEPATRRDAVRHLREIRAEAAWAGRALAQSESAAGDARRPTDGTDGDRGADGDGGDEGPGSDPDRGGVPMIRRRGGGVTTVLGPDPIAFEREYGDRDGTDSEPTDESVTDN</sequence>
<name>A0A1I0M2K2_9EURY</name>
<feature type="region of interest" description="Disordered" evidence="1">
    <location>
        <begin position="1"/>
        <end position="29"/>
    </location>
</feature>
<evidence type="ECO:0000256" key="1">
    <source>
        <dbReference type="SAM" id="MobiDB-lite"/>
    </source>
</evidence>
<dbReference type="AlphaFoldDB" id="A0A1I0M2K2"/>
<protein>
    <submittedName>
        <fullName evidence="2">Uncharacterized protein</fullName>
    </submittedName>
</protein>
<proteinExistence type="predicted"/>
<evidence type="ECO:0000313" key="3">
    <source>
        <dbReference type="Proteomes" id="UP000183275"/>
    </source>
</evidence>
<accession>A0A1I0M2K2</accession>
<dbReference type="RefSeq" id="WP_049990343.1">
    <property type="nucleotide sequence ID" value="NZ_FOIS01000001.1"/>
</dbReference>
<dbReference type="eggNOG" id="arCOG11483">
    <property type="taxonomic scope" value="Archaea"/>
</dbReference>
<dbReference type="Proteomes" id="UP000183275">
    <property type="component" value="Unassembled WGS sequence"/>
</dbReference>
<feature type="compositionally biased region" description="Basic and acidic residues" evidence="1">
    <location>
        <begin position="99"/>
        <end position="114"/>
    </location>
</feature>
<dbReference type="STRING" id="1202768.SAMN05216285_0289"/>
<feature type="region of interest" description="Disordered" evidence="1">
    <location>
        <begin position="86"/>
        <end position="174"/>
    </location>
</feature>
<organism evidence="2 3">
    <name type="scientific">Natrinema salifodinae</name>
    <dbReference type="NCBI Taxonomy" id="1202768"/>
    <lineage>
        <taxon>Archaea</taxon>
        <taxon>Methanobacteriati</taxon>
        <taxon>Methanobacteriota</taxon>
        <taxon>Stenosarchaea group</taxon>
        <taxon>Halobacteria</taxon>
        <taxon>Halobacteriales</taxon>
        <taxon>Natrialbaceae</taxon>
        <taxon>Natrinema</taxon>
    </lineage>
</organism>
<reference evidence="3" key="1">
    <citation type="submission" date="2016-10" db="EMBL/GenBank/DDBJ databases">
        <authorList>
            <person name="Varghese N."/>
        </authorList>
    </citation>
    <scope>NUCLEOTIDE SEQUENCE [LARGE SCALE GENOMIC DNA]</scope>
    <source>
        <strain evidence="3">CGMCC 1.12284</strain>
    </source>
</reference>
<feature type="compositionally biased region" description="Acidic residues" evidence="1">
    <location>
        <begin position="163"/>
        <end position="174"/>
    </location>
</feature>
<feature type="compositionally biased region" description="Basic and acidic residues" evidence="1">
    <location>
        <begin position="151"/>
        <end position="162"/>
    </location>
</feature>
<dbReference type="EMBL" id="FOIS01000001">
    <property type="protein sequence ID" value="SEV81990.1"/>
    <property type="molecule type" value="Genomic_DNA"/>
</dbReference>
<feature type="compositionally biased region" description="Basic and acidic residues" evidence="1">
    <location>
        <begin position="1"/>
        <end position="18"/>
    </location>
</feature>
<dbReference type="OrthoDB" id="175803at2157"/>
<gene>
    <name evidence="2" type="ORF">SAMN05216285_0289</name>
</gene>